<feature type="region of interest" description="Disordered" evidence="10">
    <location>
        <begin position="252"/>
        <end position="286"/>
    </location>
</feature>
<keyword evidence="8" id="KW-0675">Receptor</keyword>
<evidence type="ECO:0000256" key="10">
    <source>
        <dbReference type="SAM" id="MobiDB-lite"/>
    </source>
</evidence>
<sequence>MFKSPGRPSNPNSTPPRMSTRRSPARSSKSPARTSKSPTRTSKSPTRTSKSPARTSKSPARTSKSPGRISKKSSKEEITSSSSKSQTAKIELTPPTKKKSSRSPTRKANSVAEPVVSVKKVSVTSKPFGTTVSRTTVLETKKSVRSFETADEPHLSATKDGKTYITGREQRPLLSEDFKLSFLGRQPHLLVPSREHTWRKPTITSTHEDSTEMTYKFSSIEPPRSRERFSQQREDSPFVSIARRSIRGDSPFLVADRGSTRSDSPSVSTAGRSVREDSPAVNSHSTPIREITPVPSQIYSPKFKLHDYKPIVEFGGWLGALAFIFILPLSVLALHLHCNKVHITCEHTLILILPLSVLALHLHCNKVHITCEHTLILILPLSVLALHLHCNKVHITCEHTLILILPLSVLALHLHCNKTSCSFVDNKLNIPLNWQAYFDPMAAAIYLGFVAFLLVLYFLPVGERIEAVDSRAVSYRCNGFITTLVALVVVGGLHYQGYPVSVVHDKYIQLIVSSLVFGFLLAIILYIKGGTGPINGKNHIYLFWMGREVTPHFGPVAIKVLIFRIGVIGSVVLTSALVVKHFGPNPAQYSPTLVVSVAMQIIYLLDSLWFEKVWATSFEFKYEGVGAMLAAGYCVYPFLNTLVVKYIVEHRVELPPYYLAALATLFIVGLVIFRLSNNLKDEFRTNPLSRKLEGNFGGKKLLVSSWWGWLRHPNYLGDILIHWAWGLTCGWPIALPYFLALATTMLLVHRAVRDDIRCKQRYGTAWDRYCSRVKYRIVPHVF</sequence>
<feature type="transmembrane region" description="Helical" evidence="11">
    <location>
        <begin position="556"/>
        <end position="579"/>
    </location>
</feature>
<keyword evidence="6" id="KW-0238">DNA-binding</keyword>
<keyword evidence="3" id="KW-0597">Phosphoprotein</keyword>
<feature type="transmembrane region" description="Helical" evidence="11">
    <location>
        <begin position="657"/>
        <end position="676"/>
    </location>
</feature>
<feature type="transmembrane region" description="Helical" evidence="11">
    <location>
        <begin position="314"/>
        <end position="335"/>
    </location>
</feature>
<feature type="transmembrane region" description="Helical" evidence="11">
    <location>
        <begin position="437"/>
        <end position="459"/>
    </location>
</feature>
<protein>
    <recommendedName>
        <fullName evidence="13">Delta(14)-sterol reductase</fullName>
    </recommendedName>
</protein>
<gene>
    <name evidence="12" type="ORF">TDIB3V08_LOCUS11144</name>
</gene>
<evidence type="ECO:0000256" key="6">
    <source>
        <dbReference type="ARBA" id="ARBA00023125"/>
    </source>
</evidence>
<dbReference type="GO" id="GO:0005637">
    <property type="term" value="C:nuclear inner membrane"/>
    <property type="evidence" value="ECO:0007669"/>
    <property type="project" value="UniProtKB-SubCell"/>
</dbReference>
<keyword evidence="4 11" id="KW-0812">Transmembrane</keyword>
<feature type="compositionally biased region" description="Polar residues" evidence="10">
    <location>
        <begin position="7"/>
        <end position="17"/>
    </location>
</feature>
<evidence type="ECO:0000256" key="1">
    <source>
        <dbReference type="ARBA" id="ARBA00004473"/>
    </source>
</evidence>
<comment type="subcellular location">
    <subcellularLocation>
        <location evidence="1">Nucleus inner membrane</location>
        <topology evidence="1">Multi-pass membrane protein</topology>
    </subcellularLocation>
</comment>
<reference evidence="12" key="1">
    <citation type="submission" date="2020-11" db="EMBL/GenBank/DDBJ databases">
        <authorList>
            <person name="Tran Van P."/>
        </authorList>
    </citation>
    <scope>NUCLEOTIDE SEQUENCE</scope>
</reference>
<proteinExistence type="inferred from homology"/>
<evidence type="ECO:0000256" key="8">
    <source>
        <dbReference type="ARBA" id="ARBA00023170"/>
    </source>
</evidence>
<evidence type="ECO:0000313" key="12">
    <source>
        <dbReference type="EMBL" id="CAD7204989.1"/>
    </source>
</evidence>
<dbReference type="FunFam" id="1.20.120.1630:FF:000013">
    <property type="entry name" value="Lamin-B receptor-like Protein"/>
    <property type="match status" value="1"/>
</dbReference>
<keyword evidence="9" id="KW-0539">Nucleus</keyword>
<dbReference type="GO" id="GO:0005789">
    <property type="term" value="C:endoplasmic reticulum membrane"/>
    <property type="evidence" value="ECO:0007669"/>
    <property type="project" value="TreeGrafter"/>
</dbReference>
<feature type="compositionally biased region" description="Basic and acidic residues" evidence="10">
    <location>
        <begin position="223"/>
        <end position="235"/>
    </location>
</feature>
<keyword evidence="5 11" id="KW-1133">Transmembrane helix</keyword>
<keyword evidence="7 11" id="KW-0472">Membrane</keyword>
<evidence type="ECO:0008006" key="13">
    <source>
        <dbReference type="Google" id="ProtNLM"/>
    </source>
</evidence>
<feature type="transmembrane region" description="Helical" evidence="11">
    <location>
        <begin position="630"/>
        <end position="648"/>
    </location>
</feature>
<evidence type="ECO:0000256" key="7">
    <source>
        <dbReference type="ARBA" id="ARBA00023136"/>
    </source>
</evidence>
<evidence type="ECO:0000256" key="4">
    <source>
        <dbReference type="ARBA" id="ARBA00022692"/>
    </source>
</evidence>
<feature type="transmembrane region" description="Helical" evidence="11">
    <location>
        <begin position="479"/>
        <end position="495"/>
    </location>
</feature>
<organism evidence="12">
    <name type="scientific">Timema douglasi</name>
    <name type="common">Walking stick</name>
    <dbReference type="NCBI Taxonomy" id="61478"/>
    <lineage>
        <taxon>Eukaryota</taxon>
        <taxon>Metazoa</taxon>
        <taxon>Ecdysozoa</taxon>
        <taxon>Arthropoda</taxon>
        <taxon>Hexapoda</taxon>
        <taxon>Insecta</taxon>
        <taxon>Pterygota</taxon>
        <taxon>Neoptera</taxon>
        <taxon>Polyneoptera</taxon>
        <taxon>Phasmatodea</taxon>
        <taxon>Timematodea</taxon>
        <taxon>Timematoidea</taxon>
        <taxon>Timematidae</taxon>
        <taxon>Timema</taxon>
    </lineage>
</organism>
<dbReference type="PANTHER" id="PTHR21257">
    <property type="entry name" value="DELTA(14)-STEROL REDUCTASE"/>
    <property type="match status" value="1"/>
</dbReference>
<evidence type="ECO:0000256" key="5">
    <source>
        <dbReference type="ARBA" id="ARBA00022989"/>
    </source>
</evidence>
<dbReference type="InterPro" id="IPR001171">
    <property type="entry name" value="ERG24_DHCR-like"/>
</dbReference>
<name>A0A7R8ZCR1_TIMDO</name>
<feature type="region of interest" description="Disordered" evidence="10">
    <location>
        <begin position="1"/>
        <end position="115"/>
    </location>
</feature>
<feature type="transmembrane region" description="Helical" evidence="11">
    <location>
        <begin position="507"/>
        <end position="527"/>
    </location>
</feature>
<evidence type="ECO:0000256" key="2">
    <source>
        <dbReference type="ARBA" id="ARBA00005402"/>
    </source>
</evidence>
<dbReference type="Pfam" id="PF01222">
    <property type="entry name" value="ERG4_ERG24"/>
    <property type="match status" value="1"/>
</dbReference>
<dbReference type="GO" id="GO:0050613">
    <property type="term" value="F:Delta14-sterol reductase activity"/>
    <property type="evidence" value="ECO:0007669"/>
    <property type="project" value="TreeGrafter"/>
</dbReference>
<feature type="transmembrane region" description="Helical" evidence="11">
    <location>
        <begin position="723"/>
        <end position="748"/>
    </location>
</feature>
<dbReference type="Gene3D" id="1.20.120.1630">
    <property type="match status" value="1"/>
</dbReference>
<feature type="transmembrane region" description="Helical" evidence="11">
    <location>
        <begin position="591"/>
        <end position="610"/>
    </location>
</feature>
<evidence type="ECO:0000256" key="3">
    <source>
        <dbReference type="ARBA" id="ARBA00022553"/>
    </source>
</evidence>
<feature type="compositionally biased region" description="Polar residues" evidence="10">
    <location>
        <begin position="261"/>
        <end position="271"/>
    </location>
</feature>
<feature type="compositionally biased region" description="Basic residues" evidence="10">
    <location>
        <begin position="96"/>
        <end position="105"/>
    </location>
</feature>
<dbReference type="GO" id="GO:0003677">
    <property type="term" value="F:DNA binding"/>
    <property type="evidence" value="ECO:0007669"/>
    <property type="project" value="UniProtKB-KW"/>
</dbReference>
<evidence type="ECO:0000256" key="9">
    <source>
        <dbReference type="ARBA" id="ARBA00023242"/>
    </source>
</evidence>
<feature type="region of interest" description="Disordered" evidence="10">
    <location>
        <begin position="203"/>
        <end position="235"/>
    </location>
</feature>
<accession>A0A7R8ZCR1</accession>
<feature type="compositionally biased region" description="Low complexity" evidence="10">
    <location>
        <begin position="25"/>
        <end position="52"/>
    </location>
</feature>
<feature type="compositionally biased region" description="Polar residues" evidence="10">
    <location>
        <begin position="53"/>
        <end position="65"/>
    </location>
</feature>
<dbReference type="EMBL" id="OA573693">
    <property type="protein sequence ID" value="CAD7204989.1"/>
    <property type="molecule type" value="Genomic_DNA"/>
</dbReference>
<dbReference type="GO" id="GO:0006695">
    <property type="term" value="P:cholesterol biosynthetic process"/>
    <property type="evidence" value="ECO:0007669"/>
    <property type="project" value="TreeGrafter"/>
</dbReference>
<dbReference type="PANTHER" id="PTHR21257:SF55">
    <property type="entry name" value="DELTA(14)-STEROL REDUCTASE LBR"/>
    <property type="match status" value="1"/>
</dbReference>
<evidence type="ECO:0000256" key="11">
    <source>
        <dbReference type="SAM" id="Phobius"/>
    </source>
</evidence>
<comment type="similarity">
    <text evidence="2">Belongs to the ERG4/ERG24 family.</text>
</comment>
<dbReference type="AlphaFoldDB" id="A0A7R8ZCR1"/>